<evidence type="ECO:0000256" key="1">
    <source>
        <dbReference type="SAM" id="Coils"/>
    </source>
</evidence>
<dbReference type="AlphaFoldDB" id="A0A0N5AAM1"/>
<keyword evidence="3" id="KW-1185">Reference proteome</keyword>
<name>A0A0N5AAM1_9BILA</name>
<reference evidence="4" key="1">
    <citation type="submission" date="2017-02" db="UniProtKB">
        <authorList>
            <consortium name="WormBaseParasite"/>
        </authorList>
    </citation>
    <scope>IDENTIFICATION</scope>
</reference>
<feature type="compositionally biased region" description="Polar residues" evidence="2">
    <location>
        <begin position="47"/>
        <end position="75"/>
    </location>
</feature>
<sequence>MKSYCCFLNACILYRTSWAKNAPFRMPNRGNQMQNNRRDDTKFENPKWNQNKNASASQRRNNHTVQEQQYNSMQPHHNVKYVEKRKTAPQQDYRTDFNEYSDGLDEPNEQVPREDAEEYYQQTNHNKGKHKEYSNQDYMFNVRNEYNKNYEEETTDFTGNHSAVIRIGDSSMRKENDSNTIQIHSGLTSSNHASLQRNQPRLADEQQIRKFEQNTNKHTTLNHQSCPKHFATLDQFDNMRSIEVTTNGNKLQPTFKNVQNASQISTIPNEERIQIIRTDGSLKSSKNSKDVIGKGERMEYDKKQSATCKKAYMEQQRRADDQVRAVSTENGYSNKCQSEVSSRNAAIDLAANVAKLQRNSRQITETDKQNTLQKKQHCIIPAQPHVSTNPFAKKLLIKANEDQTSNESCDCSTSVQNTVAKFNIKAQQNLTGLMSIKKKEIQQQNAINDEGLQINQHSCEEEQINADRQSSKFVSQKESDVIYDSTKQMMNYTVSNKHDSTHETIVNNPEPEVEVQGLKIITPSQKNDKAISDHFKKSPVSTDSAVYSTNMFPNPPNSLLSNDTTNLNERKKNDFDSEARLLLCYFKTHRSILNYLGIGLADSLWARVEEMPSCIVQLKIVNDNTEEPDNIRETLSHTKDKSKKCNRQQSNRNMQEFSKINVDNCVHQQHQHNEREEMLAPATVINSSSNMHYNQDQTDSSDDENLELADNNNNCTLQKCIQNDDLQTVQDFENMNSLRTMSESPISNEPKQAMVPECDDDTLCIAENCSDTMYDDTDESLRKMNEAPSLVHDLEKRYTSEHLNYDEDIKTESRSGRFMKKSAAALIARKQTTAANAPISVNKGMHKRSLTIEPQRTLTNEQKTESRIAAEIRNLKEREEELRRSRSELGLPSLEDIVDTWKYGMHSDGRQNSGLPVLRGARSYDHLQAALEEESRCSTEPRVAKSESFHHLQVSLGSMEQVNKPEEGYYTYDSDTRIGNNYNIEHRTNGMHKAKKVRVAVKEQNPSPANAKVKHVEVKIRPAEANNATVNNRRGAPPRIRCNYVEEYPSVRL</sequence>
<evidence type="ECO:0000256" key="2">
    <source>
        <dbReference type="SAM" id="MobiDB-lite"/>
    </source>
</evidence>
<evidence type="ECO:0000313" key="4">
    <source>
        <dbReference type="WBParaSite" id="SMUV_0000119701-mRNA-1"/>
    </source>
</evidence>
<proteinExistence type="predicted"/>
<evidence type="ECO:0000313" key="3">
    <source>
        <dbReference type="Proteomes" id="UP000046393"/>
    </source>
</evidence>
<feature type="region of interest" description="Disordered" evidence="2">
    <location>
        <begin position="22"/>
        <end position="92"/>
    </location>
</feature>
<accession>A0A0N5AAM1</accession>
<protein>
    <submittedName>
        <fullName evidence="4">CLASP_N domain-containing protein</fullName>
    </submittedName>
</protein>
<feature type="coiled-coil region" evidence="1">
    <location>
        <begin position="861"/>
        <end position="888"/>
    </location>
</feature>
<keyword evidence="1" id="KW-0175">Coiled coil</keyword>
<dbReference type="WBParaSite" id="SMUV_0000119701-mRNA-1">
    <property type="protein sequence ID" value="SMUV_0000119701-mRNA-1"/>
    <property type="gene ID" value="SMUV_0000119701"/>
</dbReference>
<organism evidence="3 4">
    <name type="scientific">Syphacia muris</name>
    <dbReference type="NCBI Taxonomy" id="451379"/>
    <lineage>
        <taxon>Eukaryota</taxon>
        <taxon>Metazoa</taxon>
        <taxon>Ecdysozoa</taxon>
        <taxon>Nematoda</taxon>
        <taxon>Chromadorea</taxon>
        <taxon>Rhabditida</taxon>
        <taxon>Spirurina</taxon>
        <taxon>Oxyuridomorpha</taxon>
        <taxon>Oxyuroidea</taxon>
        <taxon>Oxyuridae</taxon>
        <taxon>Syphacia</taxon>
    </lineage>
</organism>
<dbReference type="Proteomes" id="UP000046393">
    <property type="component" value="Unplaced"/>
</dbReference>
<feature type="compositionally biased region" description="Basic and acidic residues" evidence="2">
    <location>
        <begin position="36"/>
        <end position="45"/>
    </location>
</feature>